<dbReference type="Proteomes" id="UP000807342">
    <property type="component" value="Unassembled WGS sequence"/>
</dbReference>
<keyword evidence="3" id="KW-1185">Reference proteome</keyword>
<feature type="compositionally biased region" description="Polar residues" evidence="1">
    <location>
        <begin position="1"/>
        <end position="17"/>
    </location>
</feature>
<organism evidence="2 3">
    <name type="scientific">Macrolepiota fuliginosa MF-IS2</name>
    <dbReference type="NCBI Taxonomy" id="1400762"/>
    <lineage>
        <taxon>Eukaryota</taxon>
        <taxon>Fungi</taxon>
        <taxon>Dikarya</taxon>
        <taxon>Basidiomycota</taxon>
        <taxon>Agaricomycotina</taxon>
        <taxon>Agaricomycetes</taxon>
        <taxon>Agaricomycetidae</taxon>
        <taxon>Agaricales</taxon>
        <taxon>Agaricineae</taxon>
        <taxon>Agaricaceae</taxon>
        <taxon>Macrolepiota</taxon>
    </lineage>
</organism>
<name>A0A9P5X8F7_9AGAR</name>
<accession>A0A9P5X8F7</accession>
<evidence type="ECO:0000256" key="1">
    <source>
        <dbReference type="SAM" id="MobiDB-lite"/>
    </source>
</evidence>
<dbReference type="OrthoDB" id="2758429at2759"/>
<proteinExistence type="predicted"/>
<evidence type="ECO:0000313" key="3">
    <source>
        <dbReference type="Proteomes" id="UP000807342"/>
    </source>
</evidence>
<gene>
    <name evidence="2" type="ORF">P691DRAFT_674478</name>
</gene>
<feature type="region of interest" description="Disordered" evidence="1">
    <location>
        <begin position="1"/>
        <end position="146"/>
    </location>
</feature>
<evidence type="ECO:0000313" key="2">
    <source>
        <dbReference type="EMBL" id="KAF9446010.1"/>
    </source>
</evidence>
<feature type="compositionally biased region" description="Polar residues" evidence="1">
    <location>
        <begin position="91"/>
        <end position="104"/>
    </location>
</feature>
<dbReference type="AlphaFoldDB" id="A0A9P5X8F7"/>
<feature type="compositionally biased region" description="Low complexity" evidence="1">
    <location>
        <begin position="25"/>
        <end position="50"/>
    </location>
</feature>
<sequence length="146" mass="15542">MSHQHQTRPAQPQQNNRPLARPSIPNRNENPNPAPSSSGESGEKGPSTPSMGGFHFPPGMNPLQYHNTNLLQGQRDSNRSGIGIKRPADAMSNSVTGGSMSANGVNAGGRRDSRPGMGLQQAAPSRREPFAPLDVGESGDVKRIKR</sequence>
<comment type="caution">
    <text evidence="2">The sequence shown here is derived from an EMBL/GenBank/DDBJ whole genome shotgun (WGS) entry which is preliminary data.</text>
</comment>
<feature type="compositionally biased region" description="Polar residues" evidence="1">
    <location>
        <begin position="64"/>
        <end position="75"/>
    </location>
</feature>
<reference evidence="2" key="1">
    <citation type="submission" date="2020-11" db="EMBL/GenBank/DDBJ databases">
        <authorList>
            <consortium name="DOE Joint Genome Institute"/>
            <person name="Ahrendt S."/>
            <person name="Riley R."/>
            <person name="Andreopoulos W."/>
            <person name="Labutti K."/>
            <person name="Pangilinan J."/>
            <person name="Ruiz-Duenas F.J."/>
            <person name="Barrasa J.M."/>
            <person name="Sanchez-Garcia M."/>
            <person name="Camarero S."/>
            <person name="Miyauchi S."/>
            <person name="Serrano A."/>
            <person name="Linde D."/>
            <person name="Babiker R."/>
            <person name="Drula E."/>
            <person name="Ayuso-Fernandez I."/>
            <person name="Pacheco R."/>
            <person name="Padilla G."/>
            <person name="Ferreira P."/>
            <person name="Barriuso J."/>
            <person name="Kellner H."/>
            <person name="Castanera R."/>
            <person name="Alfaro M."/>
            <person name="Ramirez L."/>
            <person name="Pisabarro A.G."/>
            <person name="Kuo A."/>
            <person name="Tritt A."/>
            <person name="Lipzen A."/>
            <person name="He G."/>
            <person name="Yan M."/>
            <person name="Ng V."/>
            <person name="Cullen D."/>
            <person name="Martin F."/>
            <person name="Rosso M.-N."/>
            <person name="Henrissat B."/>
            <person name="Hibbett D."/>
            <person name="Martinez A.T."/>
            <person name="Grigoriev I.V."/>
        </authorList>
    </citation>
    <scope>NUCLEOTIDE SEQUENCE</scope>
    <source>
        <strain evidence="2">MF-IS2</strain>
    </source>
</reference>
<dbReference type="EMBL" id="MU151268">
    <property type="protein sequence ID" value="KAF9446010.1"/>
    <property type="molecule type" value="Genomic_DNA"/>
</dbReference>
<protein>
    <submittedName>
        <fullName evidence="2">Uncharacterized protein</fullName>
    </submittedName>
</protein>